<dbReference type="OrthoDB" id="2756622at2759"/>
<evidence type="ECO:0000256" key="1">
    <source>
        <dbReference type="SAM" id="MobiDB-lite"/>
    </source>
</evidence>
<accession>A0A371DPJ2</accession>
<keyword evidence="2" id="KW-1133">Transmembrane helix</keyword>
<dbReference type="AlphaFoldDB" id="A0A371DPJ2"/>
<evidence type="ECO:0000313" key="5">
    <source>
        <dbReference type="Proteomes" id="UP000256964"/>
    </source>
</evidence>
<organism evidence="4 5">
    <name type="scientific">Lentinus brumalis</name>
    <dbReference type="NCBI Taxonomy" id="2498619"/>
    <lineage>
        <taxon>Eukaryota</taxon>
        <taxon>Fungi</taxon>
        <taxon>Dikarya</taxon>
        <taxon>Basidiomycota</taxon>
        <taxon>Agaricomycotina</taxon>
        <taxon>Agaricomycetes</taxon>
        <taxon>Polyporales</taxon>
        <taxon>Polyporaceae</taxon>
        <taxon>Lentinus</taxon>
    </lineage>
</organism>
<protein>
    <recommendedName>
        <fullName evidence="3">DUF6533 domain-containing protein</fullName>
    </recommendedName>
</protein>
<evidence type="ECO:0000256" key="2">
    <source>
        <dbReference type="SAM" id="Phobius"/>
    </source>
</evidence>
<keyword evidence="2" id="KW-0472">Membrane</keyword>
<keyword evidence="2" id="KW-0812">Transmembrane</keyword>
<feature type="transmembrane region" description="Helical" evidence="2">
    <location>
        <begin position="163"/>
        <end position="184"/>
    </location>
</feature>
<feature type="domain" description="DUF6533" evidence="3">
    <location>
        <begin position="25"/>
        <end position="68"/>
    </location>
</feature>
<keyword evidence="5" id="KW-1185">Reference proteome</keyword>
<dbReference type="Pfam" id="PF20151">
    <property type="entry name" value="DUF6533"/>
    <property type="match status" value="1"/>
</dbReference>
<dbReference type="Proteomes" id="UP000256964">
    <property type="component" value="Unassembled WGS sequence"/>
</dbReference>
<reference evidence="4 5" key="1">
    <citation type="journal article" date="2018" name="Biotechnol. Biofuels">
        <title>Integrative visual omics of the white-rot fungus Polyporus brumalis exposes the biotechnological potential of its oxidative enzymes for delignifying raw plant biomass.</title>
        <authorList>
            <person name="Miyauchi S."/>
            <person name="Rancon A."/>
            <person name="Drula E."/>
            <person name="Hage H."/>
            <person name="Chaduli D."/>
            <person name="Favel A."/>
            <person name="Grisel S."/>
            <person name="Henrissat B."/>
            <person name="Herpoel-Gimbert I."/>
            <person name="Ruiz-Duenas F.J."/>
            <person name="Chevret D."/>
            <person name="Hainaut M."/>
            <person name="Lin J."/>
            <person name="Wang M."/>
            <person name="Pangilinan J."/>
            <person name="Lipzen A."/>
            <person name="Lesage-Meessen L."/>
            <person name="Navarro D."/>
            <person name="Riley R."/>
            <person name="Grigoriev I.V."/>
            <person name="Zhou S."/>
            <person name="Raouche S."/>
            <person name="Rosso M.N."/>
        </authorList>
    </citation>
    <scope>NUCLEOTIDE SEQUENCE [LARGE SCALE GENOMIC DNA]</scope>
    <source>
        <strain evidence="4 5">BRFM 1820</strain>
    </source>
</reference>
<feature type="transmembrane region" description="Helical" evidence="2">
    <location>
        <begin position="113"/>
        <end position="134"/>
    </location>
</feature>
<feature type="transmembrane region" description="Helical" evidence="2">
    <location>
        <begin position="87"/>
        <end position="106"/>
    </location>
</feature>
<feature type="region of interest" description="Disordered" evidence="1">
    <location>
        <begin position="313"/>
        <end position="339"/>
    </location>
</feature>
<feature type="transmembrane region" description="Helical" evidence="2">
    <location>
        <begin position="238"/>
        <end position="259"/>
    </location>
</feature>
<sequence>MSSDADADAAAAAVALLDSIYTDHYCDLAASVLFIYDACVTLDREVACFWTAKRTGPALLFFANKCISMTVYLMVFISFASSPSDKAMLTLQFVPGAAFSALRVYVLSRSKPLGLLVFASSLAPVGANLVIYGYQYSGATFPPFGCISTDNTTVALDLRSVVIISRVPLIAADLLLTYITWYKLSSWHALRDIGHSKRITLSDVLFRGGTIYFVILFILNVLHLVLSATAVAGDGEDWGSLLTEFTGPITAILISRFLLELQEADQIVLRLDPDDPLHSSRNPWDSGPSFLSSLGGFVNPAVSARFEDDGGFEVQVRSGSEGGDQDESPEAAASSSSTA</sequence>
<gene>
    <name evidence="4" type="ORF">OH76DRAFT_961081</name>
</gene>
<evidence type="ECO:0000259" key="3">
    <source>
        <dbReference type="Pfam" id="PF20151"/>
    </source>
</evidence>
<dbReference type="STRING" id="139420.A0A371DPJ2"/>
<dbReference type="InterPro" id="IPR045340">
    <property type="entry name" value="DUF6533"/>
</dbReference>
<dbReference type="EMBL" id="KZ857384">
    <property type="protein sequence ID" value="RDX54428.1"/>
    <property type="molecule type" value="Genomic_DNA"/>
</dbReference>
<evidence type="ECO:0000313" key="4">
    <source>
        <dbReference type="EMBL" id="RDX54428.1"/>
    </source>
</evidence>
<proteinExistence type="predicted"/>
<feature type="transmembrane region" description="Helical" evidence="2">
    <location>
        <begin position="59"/>
        <end position="81"/>
    </location>
</feature>
<name>A0A371DPJ2_9APHY</name>
<feature type="transmembrane region" description="Helical" evidence="2">
    <location>
        <begin position="204"/>
        <end position="226"/>
    </location>
</feature>